<dbReference type="GO" id="GO:0005634">
    <property type="term" value="C:nucleus"/>
    <property type="evidence" value="ECO:0007669"/>
    <property type="project" value="EnsemblPlants"/>
</dbReference>
<dbReference type="Proteomes" id="UP000243975">
    <property type="component" value="Unassembled WGS sequence"/>
</dbReference>
<comment type="caution">
    <text evidence="3">The sequence shown here is derived from an EMBL/GenBank/DDBJ whole genome shotgun (WGS) entry which is preliminary data.</text>
</comment>
<dbReference type="GO" id="GO:0010587">
    <property type="term" value="P:miRNA catabolic process"/>
    <property type="evidence" value="ECO:0007669"/>
    <property type="project" value="EnsemblPlants"/>
</dbReference>
<dbReference type="InterPro" id="IPR043519">
    <property type="entry name" value="NT_sf"/>
</dbReference>
<dbReference type="GO" id="GO:0005737">
    <property type="term" value="C:cytoplasm"/>
    <property type="evidence" value="ECO:0007669"/>
    <property type="project" value="EnsemblPlants"/>
</dbReference>
<feature type="compositionally biased region" description="Polar residues" evidence="1">
    <location>
        <begin position="516"/>
        <end position="528"/>
    </location>
</feature>
<feature type="compositionally biased region" description="Polar residues" evidence="1">
    <location>
        <begin position="540"/>
        <end position="556"/>
    </location>
</feature>
<sequence>MFSLPRFTLLVPFHTALIRPSLSFDSNSPRKTIAGGFQKSTFDHFHHLQTLPATEYPTIGFLLTLNLADARTATLSRLGELNALETSSMFSVVSARFCVIWDSKMNSHHSLELALKDILLVVNPTHDDWNKRFQIINDLQAVVQTLEILRGATVEPFGSFVSNLFTKWGDLDVSVELPNGSYISAAGKKYKQTLLLDILKALKRKGGFHGIKCISHARVPILKCDSNKDNISCDISINNLSGQMKSKVLFWINEIDGRFRDMVLLVKEWAKAHGINDPKSGTLNSYSLSLLIIFHFQTCTPAILPPLSEIYPGNVVADLTGIRAVAEKNIEDMCGMNINRIKSDRSRRINRSSLAELFVSFLAKFRDISLRASTQGISPYNGQWEDINTNMIWQPKTYALFIEDPFEQPMNCARAVGHLNLVKIAQAFESSHGMLASAYQNHHPLAVLVRPEVLSIISRSQFGNPLRIHPQLHVGNGNGNGRGLIGDHPQSFRNSSNNGSNQHQNRDGGGSRAPTHVQQQYMHQTNRVNPRHVQMFPNGVNESNGRPSSSQTQLQQIWRPRSEK</sequence>
<dbReference type="SUPFAM" id="SSF81301">
    <property type="entry name" value="Nucleotidyltransferase"/>
    <property type="match status" value="1"/>
</dbReference>
<dbReference type="Pfam" id="PF22600">
    <property type="entry name" value="MTPAP-like_central"/>
    <property type="match status" value="1"/>
</dbReference>
<dbReference type="Gene3D" id="3.30.460.10">
    <property type="entry name" value="Beta Polymerase, domain 2"/>
    <property type="match status" value="1"/>
</dbReference>
<organism evidence="3 4">
    <name type="scientific">Cynara cardunculus var. scolymus</name>
    <name type="common">Globe artichoke</name>
    <name type="synonym">Cynara scolymus</name>
    <dbReference type="NCBI Taxonomy" id="59895"/>
    <lineage>
        <taxon>Eukaryota</taxon>
        <taxon>Viridiplantae</taxon>
        <taxon>Streptophyta</taxon>
        <taxon>Embryophyta</taxon>
        <taxon>Tracheophyta</taxon>
        <taxon>Spermatophyta</taxon>
        <taxon>Magnoliopsida</taxon>
        <taxon>eudicotyledons</taxon>
        <taxon>Gunneridae</taxon>
        <taxon>Pentapetalae</taxon>
        <taxon>asterids</taxon>
        <taxon>campanulids</taxon>
        <taxon>Asterales</taxon>
        <taxon>Asteraceae</taxon>
        <taxon>Carduoideae</taxon>
        <taxon>Cardueae</taxon>
        <taxon>Carduinae</taxon>
        <taxon>Cynara</taxon>
    </lineage>
</organism>
<dbReference type="OMA" id="DWDTRIT"/>
<dbReference type="InterPro" id="IPR054708">
    <property type="entry name" value="MTPAP-like_central"/>
</dbReference>
<dbReference type="GO" id="GO:0031123">
    <property type="term" value="P:RNA 3'-end processing"/>
    <property type="evidence" value="ECO:0007669"/>
    <property type="project" value="TreeGrafter"/>
</dbReference>
<evidence type="ECO:0000259" key="2">
    <source>
        <dbReference type="Pfam" id="PF22600"/>
    </source>
</evidence>
<dbReference type="Gene3D" id="1.10.1410.10">
    <property type="match status" value="1"/>
</dbReference>
<feature type="domain" description="Poly(A) RNA polymerase mitochondrial-like central palm" evidence="2">
    <location>
        <begin position="114"/>
        <end position="249"/>
    </location>
</feature>
<evidence type="ECO:0000256" key="1">
    <source>
        <dbReference type="SAM" id="MobiDB-lite"/>
    </source>
</evidence>
<accession>A0A103Y9C1</accession>
<name>A0A103Y9C1_CYNCS</name>
<reference evidence="3 4" key="1">
    <citation type="journal article" date="2016" name="Sci. Rep.">
        <title>The genome sequence of the outbreeding globe artichoke constructed de novo incorporating a phase-aware low-pass sequencing strategy of F1 progeny.</title>
        <authorList>
            <person name="Scaglione D."/>
            <person name="Reyes-Chin-Wo S."/>
            <person name="Acquadro A."/>
            <person name="Froenicke L."/>
            <person name="Portis E."/>
            <person name="Beitel C."/>
            <person name="Tirone M."/>
            <person name="Mauro R."/>
            <person name="Lo Monaco A."/>
            <person name="Mauromicale G."/>
            <person name="Faccioli P."/>
            <person name="Cattivelli L."/>
            <person name="Rieseberg L."/>
            <person name="Michelmore R."/>
            <person name="Lanteri S."/>
        </authorList>
    </citation>
    <scope>NUCLEOTIDE SEQUENCE [LARGE SCALE GENOMIC DNA]</scope>
    <source>
        <strain evidence="3">2C</strain>
    </source>
</reference>
<dbReference type="EMBL" id="LEKV01001901">
    <property type="protein sequence ID" value="KVI04898.1"/>
    <property type="molecule type" value="Genomic_DNA"/>
</dbReference>
<dbReference type="AlphaFoldDB" id="A0A103Y9C1"/>
<dbReference type="PANTHER" id="PTHR12271:SF123">
    <property type="entry name" value="PROTEIN HESO1"/>
    <property type="match status" value="1"/>
</dbReference>
<evidence type="ECO:0000313" key="3">
    <source>
        <dbReference type="EMBL" id="KVI04898.1"/>
    </source>
</evidence>
<feature type="region of interest" description="Disordered" evidence="1">
    <location>
        <begin position="473"/>
        <end position="564"/>
    </location>
</feature>
<evidence type="ECO:0000313" key="4">
    <source>
        <dbReference type="Proteomes" id="UP000243975"/>
    </source>
</evidence>
<dbReference type="PANTHER" id="PTHR12271">
    <property type="entry name" value="POLY A POLYMERASE CID PAP -RELATED"/>
    <property type="match status" value="1"/>
</dbReference>
<proteinExistence type="predicted"/>
<dbReference type="SUPFAM" id="SSF81631">
    <property type="entry name" value="PAP/OAS1 substrate-binding domain"/>
    <property type="match status" value="1"/>
</dbReference>
<dbReference type="CDD" id="cd05402">
    <property type="entry name" value="NT_PAP_TUTase"/>
    <property type="match status" value="1"/>
</dbReference>
<dbReference type="Gramene" id="KVI04898">
    <property type="protein sequence ID" value="KVI04898"/>
    <property type="gene ID" value="Ccrd_016774"/>
</dbReference>
<keyword evidence="4" id="KW-1185">Reference proteome</keyword>
<dbReference type="GO" id="GO:0050265">
    <property type="term" value="F:RNA uridylyltransferase activity"/>
    <property type="evidence" value="ECO:0007669"/>
    <property type="project" value="EnsemblPlants"/>
</dbReference>
<gene>
    <name evidence="3" type="ORF">Ccrd_016774</name>
</gene>
<protein>
    <recommendedName>
        <fullName evidence="2">Poly(A) RNA polymerase mitochondrial-like central palm domain-containing protein</fullName>
    </recommendedName>
</protein>
<dbReference type="STRING" id="59895.A0A103Y9C1"/>